<dbReference type="Pfam" id="PF04226">
    <property type="entry name" value="Transgly_assoc"/>
    <property type="match status" value="1"/>
</dbReference>
<reference evidence="8 9" key="1">
    <citation type="submission" date="2019-07" db="EMBL/GenBank/DDBJ databases">
        <authorList>
            <person name="Huq M.A."/>
        </authorList>
    </citation>
    <scope>NUCLEOTIDE SEQUENCE [LARGE SCALE GENOMIC DNA]</scope>
    <source>
        <strain evidence="8 9">MAH-3</strain>
    </source>
</reference>
<name>A0A556MY66_9FLAO</name>
<keyword evidence="3" id="KW-1003">Cell membrane</keyword>
<dbReference type="PANTHER" id="PTHR33884:SF3">
    <property type="entry name" value="UPF0410 PROTEIN YMGE"/>
    <property type="match status" value="1"/>
</dbReference>
<protein>
    <submittedName>
        <fullName evidence="8">GlsB/YeaQ/YmgE family stress response membrane protein</fullName>
    </submittedName>
</protein>
<dbReference type="AlphaFoldDB" id="A0A556MY66"/>
<feature type="transmembrane region" description="Helical" evidence="7">
    <location>
        <begin position="6"/>
        <end position="21"/>
    </location>
</feature>
<keyword evidence="6 7" id="KW-0472">Membrane</keyword>
<dbReference type="OrthoDB" id="964123at2"/>
<comment type="similarity">
    <text evidence="2">Belongs to the UPF0410 family.</text>
</comment>
<accession>A0A556MY66</accession>
<dbReference type="EMBL" id="VLPL01000004">
    <property type="protein sequence ID" value="TSJ44773.1"/>
    <property type="molecule type" value="Genomic_DNA"/>
</dbReference>
<dbReference type="RefSeq" id="WP_144332887.1">
    <property type="nucleotide sequence ID" value="NZ_VLPL01000004.1"/>
</dbReference>
<dbReference type="PANTHER" id="PTHR33884">
    <property type="entry name" value="UPF0410 PROTEIN YMGE"/>
    <property type="match status" value="1"/>
</dbReference>
<keyword evidence="5 7" id="KW-1133">Transmembrane helix</keyword>
<comment type="caution">
    <text evidence="8">The sequence shown here is derived from an EMBL/GenBank/DDBJ whole genome shotgun (WGS) entry which is preliminary data.</text>
</comment>
<evidence type="ECO:0000256" key="3">
    <source>
        <dbReference type="ARBA" id="ARBA00022475"/>
    </source>
</evidence>
<comment type="subcellular location">
    <subcellularLocation>
        <location evidence="1">Cell membrane</location>
        <topology evidence="1">Multi-pass membrane protein</topology>
    </subcellularLocation>
</comment>
<evidence type="ECO:0000256" key="6">
    <source>
        <dbReference type="ARBA" id="ARBA00023136"/>
    </source>
</evidence>
<feature type="transmembrane region" description="Helical" evidence="7">
    <location>
        <begin position="57"/>
        <end position="78"/>
    </location>
</feature>
<evidence type="ECO:0000256" key="1">
    <source>
        <dbReference type="ARBA" id="ARBA00004651"/>
    </source>
</evidence>
<gene>
    <name evidence="8" type="ORF">FO442_09230</name>
</gene>
<evidence type="ECO:0000256" key="2">
    <source>
        <dbReference type="ARBA" id="ARBA00011006"/>
    </source>
</evidence>
<proteinExistence type="inferred from homology"/>
<evidence type="ECO:0000256" key="7">
    <source>
        <dbReference type="SAM" id="Phobius"/>
    </source>
</evidence>
<evidence type="ECO:0000313" key="9">
    <source>
        <dbReference type="Proteomes" id="UP000316008"/>
    </source>
</evidence>
<dbReference type="GO" id="GO:0005886">
    <property type="term" value="C:plasma membrane"/>
    <property type="evidence" value="ECO:0007669"/>
    <property type="project" value="UniProtKB-SubCell"/>
</dbReference>
<evidence type="ECO:0000313" key="8">
    <source>
        <dbReference type="EMBL" id="TSJ44773.1"/>
    </source>
</evidence>
<dbReference type="InterPro" id="IPR007341">
    <property type="entry name" value="Transgly_assoc"/>
</dbReference>
<evidence type="ECO:0000256" key="5">
    <source>
        <dbReference type="ARBA" id="ARBA00022989"/>
    </source>
</evidence>
<feature type="transmembrane region" description="Helical" evidence="7">
    <location>
        <begin position="28"/>
        <end position="51"/>
    </location>
</feature>
<sequence length="83" mass="8597">MSWLWALIIGGVAGWLAGAIMDSSRGGLLFNIVLGILGGIVGVWLFGLLHIFPADNIWGVLLTSTVGAVVIIVIARLVTGGKV</sequence>
<dbReference type="Proteomes" id="UP000316008">
    <property type="component" value="Unassembled WGS sequence"/>
</dbReference>
<keyword evidence="4 7" id="KW-0812">Transmembrane</keyword>
<organism evidence="8 9">
    <name type="scientific">Fluviicola chungangensis</name>
    <dbReference type="NCBI Taxonomy" id="2597671"/>
    <lineage>
        <taxon>Bacteria</taxon>
        <taxon>Pseudomonadati</taxon>
        <taxon>Bacteroidota</taxon>
        <taxon>Flavobacteriia</taxon>
        <taxon>Flavobacteriales</taxon>
        <taxon>Crocinitomicaceae</taxon>
        <taxon>Fluviicola</taxon>
    </lineage>
</organism>
<evidence type="ECO:0000256" key="4">
    <source>
        <dbReference type="ARBA" id="ARBA00022692"/>
    </source>
</evidence>
<keyword evidence="9" id="KW-1185">Reference proteome</keyword>